<dbReference type="GO" id="GO:0035438">
    <property type="term" value="F:cyclic-di-GMP binding"/>
    <property type="evidence" value="ECO:0007669"/>
    <property type="project" value="InterPro"/>
</dbReference>
<dbReference type="Proteomes" id="UP000058114">
    <property type="component" value="Chromosome"/>
</dbReference>
<dbReference type="EMBL" id="CP013067">
    <property type="protein sequence ID" value="ALP43315.1"/>
    <property type="molecule type" value="Genomic_DNA"/>
</dbReference>
<feature type="domain" description="PilZ" evidence="1">
    <location>
        <begin position="479"/>
        <end position="566"/>
    </location>
</feature>
<evidence type="ECO:0000259" key="1">
    <source>
        <dbReference type="Pfam" id="PF07238"/>
    </source>
</evidence>
<evidence type="ECO:0000313" key="2">
    <source>
        <dbReference type="EMBL" id="ALP43315.1"/>
    </source>
</evidence>
<reference evidence="2 3" key="2">
    <citation type="journal article" date="2016" name="Genome Announc.">
        <title>Complete Genome Sequence of the Highly Virulent Aeromonas schubertii Strain WL1483, Isolated from Diseased Snakehead Fish (Channa argus) in China.</title>
        <authorList>
            <person name="Liu L."/>
            <person name="Li N."/>
            <person name="Zhang D."/>
            <person name="Fu X."/>
            <person name="Shi C."/>
            <person name="Lin Q."/>
            <person name="Hao G."/>
        </authorList>
    </citation>
    <scope>NUCLEOTIDE SEQUENCE [LARGE SCALE GENOMIC DNA]</scope>
    <source>
        <strain evidence="2 3">WL1483</strain>
    </source>
</reference>
<gene>
    <name evidence="2" type="ORF">WL1483_3896</name>
</gene>
<accession>A0A0S2SNK0</accession>
<dbReference type="RefSeq" id="WP_060587414.1">
    <property type="nucleotide sequence ID" value="NZ_CP013067.1"/>
</dbReference>
<dbReference type="AlphaFoldDB" id="A0A0S2SNK0"/>
<dbReference type="Pfam" id="PF07238">
    <property type="entry name" value="PilZ"/>
    <property type="match status" value="2"/>
</dbReference>
<protein>
    <submittedName>
        <fullName evidence="2">Type IV pilus assembly TapZ</fullName>
    </submittedName>
</protein>
<name>A0A0S2SNK0_9GAMM</name>
<dbReference type="InterPro" id="IPR009875">
    <property type="entry name" value="PilZ_domain"/>
</dbReference>
<feature type="domain" description="PilZ" evidence="1">
    <location>
        <begin position="148"/>
        <end position="236"/>
    </location>
</feature>
<organism evidence="2 3">
    <name type="scientific">Aeromonas schubertii</name>
    <dbReference type="NCBI Taxonomy" id="652"/>
    <lineage>
        <taxon>Bacteria</taxon>
        <taxon>Pseudomonadati</taxon>
        <taxon>Pseudomonadota</taxon>
        <taxon>Gammaproteobacteria</taxon>
        <taxon>Aeromonadales</taxon>
        <taxon>Aeromonadaceae</taxon>
        <taxon>Aeromonas</taxon>
    </lineage>
</organism>
<evidence type="ECO:0000313" key="3">
    <source>
        <dbReference type="Proteomes" id="UP000058114"/>
    </source>
</evidence>
<sequence>MERDIDNTLLEQLIPLLREPDFDDLFERVTHQEGSNSRFLIKMEINRLCTPCRRVIDMRDHFGELYQIAEYKGIQHAMPPEAWALFNSHCYLYRDQYTLGVYEALAQWQKEHSNGRLTSNGAAQLQPPESPLRQFDVKRVMFASYYGRREERMHFSSPVLLKTHDGERLFAKTSDLSVGGIKVQVPHLPPYLPGDELEVYFTGLERESPHPVLHQPVKYQILGESRRDDRIWLRLLRLGENREFDDFLRNFIDSNKSRYRVSVDYLLSAAIIKGYEQYYLPRMGGIPLFFGTGEAPRLEMALRTENNQGILEYWRDEHNRDMLGGLFTALRMQRLLKQPEPTKETVIYSFTHSVRSHIYFFSATREELVESGLRDLFFQVGARRPSWRVYRFIMEPCNLMEADISSLLPGEQGNPQDALLQQRLKQIAYVGMLQQIDNELTQEDYQLPPLEGRNANELQRFGHPITADPFEVETLHYIQLRKERRYSHKTAVVLRYGGKKHLGWTRDISTHGLQIELEEGIHCQKDDVLSLSLPSLQELSKSMDLRNLAYRVVGGNGSGTVLHLCIDGAPERHVGRQFFTLLIESNQNKLKAVQEGRRYRGLARALRNLYTHHLFTVPFYVNKLKSGTRITAVGRCARPRRLDPLLTTFAEQEGMDNLAPLLGGEMYKSLVLDVLRERQREEAPAEQEVYIHLWQGKEALPQSECHRVDAFASREDRHAFVSRAVANGHFFSVRVALSRTGRPDTNFIANELDYIAKFAIHKARQLEEELWSVVGLGDLVDTTAATLFALGITPPDPAN</sequence>
<proteinExistence type="predicted"/>
<dbReference type="SUPFAM" id="SSF141371">
    <property type="entry name" value="PilZ domain-like"/>
    <property type="match status" value="2"/>
</dbReference>
<dbReference type="KEGG" id="asr:WL1483_3896"/>
<dbReference type="Gene3D" id="2.40.10.220">
    <property type="entry name" value="predicted glycosyltransferase like domains"/>
    <property type="match status" value="1"/>
</dbReference>
<reference evidence="3" key="1">
    <citation type="submission" date="2015-10" db="EMBL/GenBank/DDBJ databases">
        <title>Complete Genome Sequence of Aeromonas schubertii strain WL1483.</title>
        <authorList>
            <person name="Liu L."/>
        </authorList>
    </citation>
    <scope>NUCLEOTIDE SEQUENCE [LARGE SCALE GENOMIC DNA]</scope>
    <source>
        <strain evidence="3">WL1483</strain>
    </source>
</reference>
<dbReference type="PATRIC" id="fig|652.5.peg.3739"/>